<reference evidence="2 3" key="1">
    <citation type="submission" date="2017-02" db="EMBL/GenBank/DDBJ databases">
        <authorList>
            <person name="Peterson S.W."/>
        </authorList>
    </citation>
    <scope>NUCLEOTIDE SEQUENCE [LARGE SCALE GENOMIC DNA]</scope>
    <source>
        <strain evidence="2 3">DSM 18108</strain>
    </source>
</reference>
<dbReference type="PANTHER" id="PTHR30015">
    <property type="entry name" value="MRR RESTRICTION SYSTEM PROTEIN"/>
    <property type="match status" value="1"/>
</dbReference>
<dbReference type="RefSeq" id="WP_079473139.1">
    <property type="nucleotide sequence ID" value="NZ_FUZZ01000006.1"/>
</dbReference>
<proteinExistence type="predicted"/>
<dbReference type="InterPro" id="IPR007560">
    <property type="entry name" value="Restrct_endonuc_IV_Mrr"/>
</dbReference>
<dbReference type="PANTHER" id="PTHR30015:SF7">
    <property type="entry name" value="TYPE IV METHYL-DIRECTED RESTRICTION ENZYME ECOKMRR"/>
    <property type="match status" value="1"/>
</dbReference>
<evidence type="ECO:0000313" key="3">
    <source>
        <dbReference type="Proteomes" id="UP000190166"/>
    </source>
</evidence>
<dbReference type="SUPFAM" id="SSF52980">
    <property type="entry name" value="Restriction endonuclease-like"/>
    <property type="match status" value="1"/>
</dbReference>
<keyword evidence="3" id="KW-1185">Reference proteome</keyword>
<dbReference type="STRING" id="393003.SAMN05660461_5869"/>
<dbReference type="Pfam" id="PF04471">
    <property type="entry name" value="Mrr_cat"/>
    <property type="match status" value="1"/>
</dbReference>
<dbReference type="Gene3D" id="3.40.1350.10">
    <property type="match status" value="1"/>
</dbReference>
<sequence length="388" mass="43991">MLKIPLFPEYATVAALLKLLNGTTVASFKSMWNAIWELTGTPQNSVTWTDPDAWIEERLSGTDKATALNIWLGSNKTVNPRWIRGDQFLINGYKLIEEVSGLYSLTDRGKVFISKKDNAIAREIDKEEGLIQLLLQAAALDKGKRADFLGEWKSYLDTNSNVREDNVVKEYLRRRLINLKSRAYLSREGNSYAITGEGLAYLKAVNENNQDTTLSRLTVLSRDVEKFNKEQRDLFRTYLEKTTPAQFERLVRDLLNAMGYEDIKVTAITNDKGVDVTAVSQQGITTVKEVIQVKRFTKANVQRPVLDSLRGSLHRFDAFQGTIITLSDFAKGARDAAYEKGAAPITLINGEKLIDMLIANNLIIKKKHLEYYSIDESYFDHDSEMEIE</sequence>
<feature type="domain" description="Restriction endonuclease type IV Mrr" evidence="1">
    <location>
        <begin position="240"/>
        <end position="357"/>
    </location>
</feature>
<dbReference type="AlphaFoldDB" id="A0A1T5PCH7"/>
<accession>A0A1T5PCH7</accession>
<evidence type="ECO:0000313" key="2">
    <source>
        <dbReference type="EMBL" id="SKD09969.1"/>
    </source>
</evidence>
<dbReference type="InterPro" id="IPR011335">
    <property type="entry name" value="Restrct_endonuc-II-like"/>
</dbReference>
<dbReference type="Proteomes" id="UP000190166">
    <property type="component" value="Unassembled WGS sequence"/>
</dbReference>
<evidence type="ECO:0000259" key="1">
    <source>
        <dbReference type="Pfam" id="PF04471"/>
    </source>
</evidence>
<dbReference type="InterPro" id="IPR011856">
    <property type="entry name" value="tRNA_endonuc-like_dom_sf"/>
</dbReference>
<organism evidence="2 3">
    <name type="scientific">Chitinophaga ginsengisegetis</name>
    <dbReference type="NCBI Taxonomy" id="393003"/>
    <lineage>
        <taxon>Bacteria</taxon>
        <taxon>Pseudomonadati</taxon>
        <taxon>Bacteroidota</taxon>
        <taxon>Chitinophagia</taxon>
        <taxon>Chitinophagales</taxon>
        <taxon>Chitinophagaceae</taxon>
        <taxon>Chitinophaga</taxon>
    </lineage>
</organism>
<name>A0A1T5PCH7_9BACT</name>
<dbReference type="GO" id="GO:0003677">
    <property type="term" value="F:DNA binding"/>
    <property type="evidence" value="ECO:0007669"/>
    <property type="project" value="InterPro"/>
</dbReference>
<dbReference type="EMBL" id="FUZZ01000006">
    <property type="protein sequence ID" value="SKD09969.1"/>
    <property type="molecule type" value="Genomic_DNA"/>
</dbReference>
<dbReference type="GO" id="GO:0015666">
    <property type="term" value="F:restriction endodeoxyribonuclease activity"/>
    <property type="evidence" value="ECO:0007669"/>
    <property type="project" value="TreeGrafter"/>
</dbReference>
<protein>
    <submittedName>
        <fullName evidence="2">Restriction system protein</fullName>
    </submittedName>
</protein>
<dbReference type="GO" id="GO:0009307">
    <property type="term" value="P:DNA restriction-modification system"/>
    <property type="evidence" value="ECO:0007669"/>
    <property type="project" value="InterPro"/>
</dbReference>
<dbReference type="InterPro" id="IPR052906">
    <property type="entry name" value="Type_IV_Methyl-Rstrct_Enzyme"/>
</dbReference>
<gene>
    <name evidence="2" type="ORF">SAMN05660461_5869</name>
</gene>